<dbReference type="InterPro" id="IPR050279">
    <property type="entry name" value="Plant_def-hormone_signal"/>
</dbReference>
<dbReference type="Pfam" id="PF00407">
    <property type="entry name" value="Bet_v_1"/>
    <property type="match status" value="1"/>
</dbReference>
<reference evidence="4 5" key="1">
    <citation type="submission" date="2023-10" db="EMBL/GenBank/DDBJ databases">
        <title>Chromosome-scale genome assembly provides insights into flower coloration mechanisms of Canna indica.</title>
        <authorList>
            <person name="Li C."/>
        </authorList>
    </citation>
    <scope>NUCLEOTIDE SEQUENCE [LARGE SCALE GENOMIC DNA]</scope>
    <source>
        <tissue evidence="4">Flower</tissue>
    </source>
</reference>
<dbReference type="GO" id="GO:0006952">
    <property type="term" value="P:defense response"/>
    <property type="evidence" value="ECO:0007669"/>
    <property type="project" value="InterPro"/>
</dbReference>
<name>A0AAQ3QK94_9LILI</name>
<dbReference type="AlphaFoldDB" id="A0AAQ3QK94"/>
<keyword evidence="5" id="KW-1185">Reference proteome</keyword>
<sequence>MVAGSFSFELTASVSCERLWKAFVCDDVNLLPKILPEYITGSECRGDGGVGSIKIYKFNTAAAPQYDVIKNQIEVLDHSSHVTKWKIVEGGFIGTKLKSECIEIKFEAAGAGSCVAKFNVEYETIGDAPLAEEVMEKIKKGNCGAIKKVEAHLIANPAVPQYDVIKNQIEVLDHSSHVTKYKIVEGGFIGTKLIEVGVHREQVRSRRRGFLRCEVQRRVRDRRRRASRRGGRGADQESDVWSGEESRSASVHNWDAMEDDYWSRSHAATDRRQPALQSMFGEALSAAGLSFPDRGVALLDACLGPEEKIIGGAAEDDDCRAELPCPFCAEEFDVIGLCCHIDEEHAGESTNGFFFFRAQNENLIFMWFRREKLSFKMLITRAIVL</sequence>
<feature type="region of interest" description="Disordered" evidence="2">
    <location>
        <begin position="222"/>
        <end position="245"/>
    </location>
</feature>
<feature type="compositionally biased region" description="Basic residues" evidence="2">
    <location>
        <begin position="222"/>
        <end position="231"/>
    </location>
</feature>
<dbReference type="GO" id="GO:0005737">
    <property type="term" value="C:cytoplasm"/>
    <property type="evidence" value="ECO:0007669"/>
    <property type="project" value="TreeGrafter"/>
</dbReference>
<dbReference type="CDD" id="cd07816">
    <property type="entry name" value="Bet_v1-like"/>
    <property type="match status" value="1"/>
</dbReference>
<dbReference type="PANTHER" id="PTHR31213:SF201">
    <property type="entry name" value="OS03G0300400 PROTEIN"/>
    <property type="match status" value="1"/>
</dbReference>
<dbReference type="InterPro" id="IPR023393">
    <property type="entry name" value="START-like_dom_sf"/>
</dbReference>
<evidence type="ECO:0000259" key="3">
    <source>
        <dbReference type="SMART" id="SM01037"/>
    </source>
</evidence>
<proteinExistence type="inferred from homology"/>
<gene>
    <name evidence="4" type="ORF">Cni_G24597</name>
</gene>
<dbReference type="Gene3D" id="3.30.530.20">
    <property type="match status" value="1"/>
</dbReference>
<dbReference type="SMART" id="SM01037">
    <property type="entry name" value="Bet_v_1"/>
    <property type="match status" value="1"/>
</dbReference>
<organism evidence="4 5">
    <name type="scientific">Canna indica</name>
    <name type="common">Indian-shot</name>
    <dbReference type="NCBI Taxonomy" id="4628"/>
    <lineage>
        <taxon>Eukaryota</taxon>
        <taxon>Viridiplantae</taxon>
        <taxon>Streptophyta</taxon>
        <taxon>Embryophyta</taxon>
        <taxon>Tracheophyta</taxon>
        <taxon>Spermatophyta</taxon>
        <taxon>Magnoliopsida</taxon>
        <taxon>Liliopsida</taxon>
        <taxon>Zingiberales</taxon>
        <taxon>Cannaceae</taxon>
        <taxon>Canna</taxon>
    </lineage>
</organism>
<comment type="similarity">
    <text evidence="1">Belongs to the BetVI family.</text>
</comment>
<dbReference type="SUPFAM" id="SSF55961">
    <property type="entry name" value="Bet v1-like"/>
    <property type="match status" value="1"/>
</dbReference>
<dbReference type="InterPro" id="IPR024949">
    <property type="entry name" value="Bet_v_I_allergen"/>
</dbReference>
<dbReference type="GO" id="GO:0009738">
    <property type="term" value="P:abscisic acid-activated signaling pathway"/>
    <property type="evidence" value="ECO:0007669"/>
    <property type="project" value="InterPro"/>
</dbReference>
<dbReference type="InterPro" id="IPR008598">
    <property type="entry name" value="Di19_Zn-bd"/>
</dbReference>
<evidence type="ECO:0000313" key="4">
    <source>
        <dbReference type="EMBL" id="WOL15816.1"/>
    </source>
</evidence>
<dbReference type="GO" id="GO:0010427">
    <property type="term" value="F:abscisic acid binding"/>
    <property type="evidence" value="ECO:0007669"/>
    <property type="project" value="InterPro"/>
</dbReference>
<dbReference type="Proteomes" id="UP001327560">
    <property type="component" value="Chromosome 8"/>
</dbReference>
<protein>
    <recommendedName>
        <fullName evidence="3">Bet v I/Major latex protein domain-containing protein</fullName>
    </recommendedName>
</protein>
<evidence type="ECO:0000313" key="5">
    <source>
        <dbReference type="Proteomes" id="UP001327560"/>
    </source>
</evidence>
<dbReference type="FunFam" id="3.30.530.20:FF:000007">
    <property type="entry name" value="Major pollen allergen Bet v 1-A"/>
    <property type="match status" value="1"/>
</dbReference>
<evidence type="ECO:0000256" key="2">
    <source>
        <dbReference type="SAM" id="MobiDB-lite"/>
    </source>
</evidence>
<dbReference type="GO" id="GO:0038023">
    <property type="term" value="F:signaling receptor activity"/>
    <property type="evidence" value="ECO:0007669"/>
    <property type="project" value="InterPro"/>
</dbReference>
<feature type="domain" description="Bet v I/Major latex protein" evidence="3">
    <location>
        <begin position="1"/>
        <end position="156"/>
    </location>
</feature>
<dbReference type="PRINTS" id="PR00634">
    <property type="entry name" value="BETALLERGEN"/>
</dbReference>
<dbReference type="GO" id="GO:0004864">
    <property type="term" value="F:protein phosphatase inhibitor activity"/>
    <property type="evidence" value="ECO:0007669"/>
    <property type="project" value="InterPro"/>
</dbReference>
<dbReference type="Pfam" id="PF05605">
    <property type="entry name" value="zf-Di19"/>
    <property type="match status" value="1"/>
</dbReference>
<dbReference type="EMBL" id="CP136897">
    <property type="protein sequence ID" value="WOL15816.1"/>
    <property type="molecule type" value="Genomic_DNA"/>
</dbReference>
<dbReference type="GO" id="GO:0005634">
    <property type="term" value="C:nucleus"/>
    <property type="evidence" value="ECO:0007669"/>
    <property type="project" value="TreeGrafter"/>
</dbReference>
<dbReference type="PANTHER" id="PTHR31213">
    <property type="entry name" value="OS08G0374000 PROTEIN-RELATED"/>
    <property type="match status" value="1"/>
</dbReference>
<accession>A0AAQ3QK94</accession>
<evidence type="ECO:0000256" key="1">
    <source>
        <dbReference type="ARBA" id="ARBA00009744"/>
    </source>
</evidence>
<dbReference type="InterPro" id="IPR000916">
    <property type="entry name" value="Bet_v_I/MLP"/>
</dbReference>